<dbReference type="GO" id="GO:0006906">
    <property type="term" value="P:vesicle fusion"/>
    <property type="evidence" value="ECO:0007669"/>
    <property type="project" value="TreeGrafter"/>
</dbReference>
<dbReference type="InterPro" id="IPR045242">
    <property type="entry name" value="Syntaxin"/>
</dbReference>
<evidence type="ECO:0000313" key="5">
    <source>
        <dbReference type="Proteomes" id="UP000574390"/>
    </source>
</evidence>
<dbReference type="AlphaFoldDB" id="A0A7J6NVM5"/>
<feature type="compositionally biased region" description="Polar residues" evidence="1">
    <location>
        <begin position="1"/>
        <end position="12"/>
    </location>
</feature>
<name>A0A7J6NVM5_PEROL</name>
<dbReference type="PROSITE" id="PS50192">
    <property type="entry name" value="T_SNARE"/>
    <property type="match status" value="1"/>
</dbReference>
<dbReference type="GO" id="GO:0000149">
    <property type="term" value="F:SNARE binding"/>
    <property type="evidence" value="ECO:0007669"/>
    <property type="project" value="TreeGrafter"/>
</dbReference>
<dbReference type="Gene3D" id="1.20.5.110">
    <property type="match status" value="1"/>
</dbReference>
<dbReference type="GO" id="GO:0031201">
    <property type="term" value="C:SNARE complex"/>
    <property type="evidence" value="ECO:0007669"/>
    <property type="project" value="TreeGrafter"/>
</dbReference>
<dbReference type="PANTHER" id="PTHR19957">
    <property type="entry name" value="SYNTAXIN"/>
    <property type="match status" value="1"/>
</dbReference>
<feature type="region of interest" description="Disordered" evidence="1">
    <location>
        <begin position="1"/>
        <end position="35"/>
    </location>
</feature>
<dbReference type="GO" id="GO:0012505">
    <property type="term" value="C:endomembrane system"/>
    <property type="evidence" value="ECO:0007669"/>
    <property type="project" value="TreeGrafter"/>
</dbReference>
<keyword evidence="2" id="KW-0472">Membrane</keyword>
<dbReference type="GO" id="GO:0005484">
    <property type="term" value="F:SNAP receptor activity"/>
    <property type="evidence" value="ECO:0007669"/>
    <property type="project" value="TreeGrafter"/>
</dbReference>
<dbReference type="GO" id="GO:0006886">
    <property type="term" value="P:intracellular protein transport"/>
    <property type="evidence" value="ECO:0007669"/>
    <property type="project" value="TreeGrafter"/>
</dbReference>
<protein>
    <recommendedName>
        <fullName evidence="3">t-SNARE coiled-coil homology domain-containing protein</fullName>
    </recommendedName>
</protein>
<feature type="transmembrane region" description="Helical" evidence="2">
    <location>
        <begin position="131"/>
        <end position="150"/>
    </location>
</feature>
<evidence type="ECO:0000256" key="2">
    <source>
        <dbReference type="SAM" id="Phobius"/>
    </source>
</evidence>
<sequence>MKGSKESGSSSHLGRHPPPLSHYECAVDDPSHEESHGLLAQELEHRESGDSHAFVDERVVHERHAGISRIHEQVQQVSDMFRDLAVMVSDQGQQISSVENTVETTVSDSKEAVRELEKAARLGHSISDRSWCVLVVATVILVTLFAAHRLQDYINTGLGSMR</sequence>
<reference evidence="4 5" key="1">
    <citation type="submission" date="2020-04" db="EMBL/GenBank/DDBJ databases">
        <title>Perkinsus olseni comparative genomics.</title>
        <authorList>
            <person name="Bogema D.R."/>
        </authorList>
    </citation>
    <scope>NUCLEOTIDE SEQUENCE [LARGE SCALE GENOMIC DNA]</scope>
    <source>
        <strain evidence="4">ATCC PRA-205</strain>
    </source>
</reference>
<dbReference type="EMBL" id="JABANM010036728">
    <property type="protein sequence ID" value="KAF4687855.1"/>
    <property type="molecule type" value="Genomic_DNA"/>
</dbReference>
<accession>A0A7J6NVM5</accession>
<keyword evidence="2" id="KW-0812">Transmembrane</keyword>
<feature type="domain" description="T-SNARE coiled-coil homology" evidence="3">
    <location>
        <begin position="57"/>
        <end position="119"/>
    </location>
</feature>
<dbReference type="InterPro" id="IPR000727">
    <property type="entry name" value="T_SNARE_dom"/>
</dbReference>
<dbReference type="SUPFAM" id="SSF58038">
    <property type="entry name" value="SNARE fusion complex"/>
    <property type="match status" value="1"/>
</dbReference>
<dbReference type="GO" id="GO:0048278">
    <property type="term" value="P:vesicle docking"/>
    <property type="evidence" value="ECO:0007669"/>
    <property type="project" value="TreeGrafter"/>
</dbReference>
<dbReference type="CDD" id="cd15840">
    <property type="entry name" value="SNARE_Qa"/>
    <property type="match status" value="1"/>
</dbReference>
<proteinExistence type="predicted"/>
<comment type="caution">
    <text evidence="4">The sequence shown here is derived from an EMBL/GenBank/DDBJ whole genome shotgun (WGS) entry which is preliminary data.</text>
</comment>
<keyword evidence="2" id="KW-1133">Transmembrane helix</keyword>
<evidence type="ECO:0000259" key="3">
    <source>
        <dbReference type="PROSITE" id="PS50192"/>
    </source>
</evidence>
<evidence type="ECO:0000313" key="4">
    <source>
        <dbReference type="EMBL" id="KAF4687855.1"/>
    </source>
</evidence>
<evidence type="ECO:0000256" key="1">
    <source>
        <dbReference type="SAM" id="MobiDB-lite"/>
    </source>
</evidence>
<organism evidence="4 5">
    <name type="scientific">Perkinsus olseni</name>
    <name type="common">Perkinsus atlanticus</name>
    <dbReference type="NCBI Taxonomy" id="32597"/>
    <lineage>
        <taxon>Eukaryota</taxon>
        <taxon>Sar</taxon>
        <taxon>Alveolata</taxon>
        <taxon>Perkinsozoa</taxon>
        <taxon>Perkinsea</taxon>
        <taxon>Perkinsida</taxon>
        <taxon>Perkinsidae</taxon>
        <taxon>Perkinsus</taxon>
    </lineage>
</organism>
<gene>
    <name evidence="4" type="ORF">FOZ62_011222</name>
</gene>
<dbReference type="SMART" id="SM00397">
    <property type="entry name" value="t_SNARE"/>
    <property type="match status" value="1"/>
</dbReference>
<dbReference type="Proteomes" id="UP000574390">
    <property type="component" value="Unassembled WGS sequence"/>
</dbReference>
<dbReference type="PANTHER" id="PTHR19957:SF38">
    <property type="entry name" value="LD27581P"/>
    <property type="match status" value="1"/>
</dbReference>